<evidence type="ECO:0000256" key="6">
    <source>
        <dbReference type="ARBA" id="ARBA00023163"/>
    </source>
</evidence>
<name>B2A6G8_NATTJ</name>
<keyword evidence="2" id="KW-0678">Repressor</keyword>
<sequence length="144" mass="16547">MSEYNLYHRAITLLDEAELKKTPGRIAILTLLLKEQRPLSQQEISQSLEHPLNEVSIYRALRAFEKAAIVHKVEGGDKTWRFAITEQDKSQCKDHYHPHFICTSCGKVECFTEIEIPKIKPPNSQYTITNREMVLKGSCDECAN</sequence>
<evidence type="ECO:0000313" key="9">
    <source>
        <dbReference type="Proteomes" id="UP000001683"/>
    </source>
</evidence>
<dbReference type="InterPro" id="IPR036390">
    <property type="entry name" value="WH_DNA-bd_sf"/>
</dbReference>
<dbReference type="Gene3D" id="1.10.10.10">
    <property type="entry name" value="Winged helix-like DNA-binding domain superfamily/Winged helix DNA-binding domain"/>
    <property type="match status" value="1"/>
</dbReference>
<comment type="cofactor">
    <cofactor evidence="7">
        <name>Zn(2+)</name>
        <dbReference type="ChEBI" id="CHEBI:29105"/>
    </cofactor>
    <text evidence="7">Binds 1 zinc ion per subunit.</text>
</comment>
<feature type="binding site" evidence="7">
    <location>
        <position position="105"/>
    </location>
    <ligand>
        <name>Zn(2+)</name>
        <dbReference type="ChEBI" id="CHEBI:29105"/>
    </ligand>
</feature>
<keyword evidence="3 7" id="KW-0862">Zinc</keyword>
<dbReference type="eggNOG" id="COG0735">
    <property type="taxonomic scope" value="Bacteria"/>
</dbReference>
<keyword evidence="7" id="KW-0479">Metal-binding</keyword>
<evidence type="ECO:0000256" key="7">
    <source>
        <dbReference type="PIRSR" id="PIRSR602481-1"/>
    </source>
</evidence>
<dbReference type="STRING" id="457570.Nther_1930"/>
<keyword evidence="4" id="KW-0805">Transcription regulation</keyword>
<feature type="binding site" evidence="7">
    <location>
        <position position="142"/>
    </location>
    <ligand>
        <name>Zn(2+)</name>
        <dbReference type="ChEBI" id="CHEBI:29105"/>
    </ligand>
</feature>
<organism evidence="8 9">
    <name type="scientific">Natranaerobius thermophilus (strain ATCC BAA-1301 / DSM 18059 / JW/NM-WN-LF)</name>
    <dbReference type="NCBI Taxonomy" id="457570"/>
    <lineage>
        <taxon>Bacteria</taxon>
        <taxon>Bacillati</taxon>
        <taxon>Bacillota</taxon>
        <taxon>Clostridia</taxon>
        <taxon>Natranaerobiales</taxon>
        <taxon>Natranaerobiaceae</taxon>
        <taxon>Natranaerobius</taxon>
    </lineage>
</organism>
<dbReference type="Gene3D" id="3.30.1490.190">
    <property type="match status" value="1"/>
</dbReference>
<dbReference type="InterPro" id="IPR043135">
    <property type="entry name" value="Fur_C"/>
</dbReference>
<dbReference type="EMBL" id="CP001034">
    <property type="protein sequence ID" value="ACB85501.1"/>
    <property type="molecule type" value="Genomic_DNA"/>
</dbReference>
<gene>
    <name evidence="8" type="ordered locus">Nther_1930</name>
</gene>
<protein>
    <submittedName>
        <fullName evidence="8">Ferric uptake regulator, Fur family</fullName>
    </submittedName>
</protein>
<dbReference type="GO" id="GO:0003700">
    <property type="term" value="F:DNA-binding transcription factor activity"/>
    <property type="evidence" value="ECO:0007669"/>
    <property type="project" value="InterPro"/>
</dbReference>
<dbReference type="InterPro" id="IPR002481">
    <property type="entry name" value="FUR"/>
</dbReference>
<keyword evidence="5" id="KW-0238">DNA-binding</keyword>
<evidence type="ECO:0000256" key="1">
    <source>
        <dbReference type="ARBA" id="ARBA00007957"/>
    </source>
</evidence>
<evidence type="ECO:0000256" key="2">
    <source>
        <dbReference type="ARBA" id="ARBA00022491"/>
    </source>
</evidence>
<dbReference type="AlphaFoldDB" id="B2A6G8"/>
<dbReference type="HOGENOM" id="CLU_096072_6_0_9"/>
<keyword evidence="6" id="KW-0804">Transcription</keyword>
<accession>B2A6G8</accession>
<dbReference type="SUPFAM" id="SSF46785">
    <property type="entry name" value="Winged helix' DNA-binding domain"/>
    <property type="match status" value="1"/>
</dbReference>
<dbReference type="KEGG" id="nth:Nther_1930"/>
<feature type="binding site" evidence="7">
    <location>
        <position position="139"/>
    </location>
    <ligand>
        <name>Zn(2+)</name>
        <dbReference type="ChEBI" id="CHEBI:29105"/>
    </ligand>
</feature>
<feature type="binding site" evidence="7">
    <location>
        <position position="102"/>
    </location>
    <ligand>
        <name>Zn(2+)</name>
        <dbReference type="ChEBI" id="CHEBI:29105"/>
    </ligand>
</feature>
<dbReference type="Proteomes" id="UP000001683">
    <property type="component" value="Chromosome"/>
</dbReference>
<reference evidence="8 9" key="2">
    <citation type="journal article" date="2011" name="J. Bacteriol.">
        <title>Complete genome sequence of the anaerobic, halophilic alkalithermophile Natranaerobius thermophilus JW/NM-WN-LF.</title>
        <authorList>
            <person name="Zhao B."/>
            <person name="Mesbah N.M."/>
            <person name="Dalin E."/>
            <person name="Goodwin L."/>
            <person name="Nolan M."/>
            <person name="Pitluck S."/>
            <person name="Chertkov O."/>
            <person name="Brettin T.S."/>
            <person name="Han J."/>
            <person name="Larimer F.W."/>
            <person name="Land M.L."/>
            <person name="Hauser L."/>
            <person name="Kyrpides N."/>
            <person name="Wiegel J."/>
        </authorList>
    </citation>
    <scope>NUCLEOTIDE SEQUENCE [LARGE SCALE GENOMIC DNA]</scope>
    <source>
        <strain evidence="9">ATCC BAA-1301 / DSM 18059 / JW/NM-WN-LF</strain>
    </source>
</reference>
<dbReference type="InterPro" id="IPR036388">
    <property type="entry name" value="WH-like_DNA-bd_sf"/>
</dbReference>
<reference evidence="8 9" key="1">
    <citation type="submission" date="2008-04" db="EMBL/GenBank/DDBJ databases">
        <title>Complete sequence of chromosome of Natranaerobius thermophilus JW/NM-WN-LF.</title>
        <authorList>
            <consortium name="US DOE Joint Genome Institute"/>
            <person name="Copeland A."/>
            <person name="Lucas S."/>
            <person name="Lapidus A."/>
            <person name="Glavina del Rio T."/>
            <person name="Dalin E."/>
            <person name="Tice H."/>
            <person name="Bruce D."/>
            <person name="Goodwin L."/>
            <person name="Pitluck S."/>
            <person name="Chertkov O."/>
            <person name="Brettin T."/>
            <person name="Detter J.C."/>
            <person name="Han C."/>
            <person name="Kuske C.R."/>
            <person name="Schmutz J."/>
            <person name="Larimer F."/>
            <person name="Land M."/>
            <person name="Hauser L."/>
            <person name="Kyrpides N."/>
            <person name="Lykidis A."/>
            <person name="Mesbah N.M."/>
            <person name="Wiegel J."/>
        </authorList>
    </citation>
    <scope>NUCLEOTIDE SEQUENCE [LARGE SCALE GENOMIC DNA]</scope>
    <source>
        <strain evidence="9">ATCC BAA-1301 / DSM 18059 / JW/NM-WN-LF</strain>
    </source>
</reference>
<dbReference type="RefSeq" id="WP_012448361.1">
    <property type="nucleotide sequence ID" value="NC_010718.1"/>
</dbReference>
<dbReference type="GO" id="GO:1900376">
    <property type="term" value="P:regulation of secondary metabolite biosynthetic process"/>
    <property type="evidence" value="ECO:0007669"/>
    <property type="project" value="TreeGrafter"/>
</dbReference>
<dbReference type="PANTHER" id="PTHR33202:SF7">
    <property type="entry name" value="FERRIC UPTAKE REGULATION PROTEIN"/>
    <property type="match status" value="1"/>
</dbReference>
<evidence type="ECO:0000256" key="3">
    <source>
        <dbReference type="ARBA" id="ARBA00022833"/>
    </source>
</evidence>
<evidence type="ECO:0000256" key="5">
    <source>
        <dbReference type="ARBA" id="ARBA00023125"/>
    </source>
</evidence>
<evidence type="ECO:0000313" key="8">
    <source>
        <dbReference type="EMBL" id="ACB85501.1"/>
    </source>
</evidence>
<keyword evidence="9" id="KW-1185">Reference proteome</keyword>
<dbReference type="Pfam" id="PF01475">
    <property type="entry name" value="FUR"/>
    <property type="match status" value="1"/>
</dbReference>
<dbReference type="GO" id="GO:0008270">
    <property type="term" value="F:zinc ion binding"/>
    <property type="evidence" value="ECO:0007669"/>
    <property type="project" value="TreeGrafter"/>
</dbReference>
<evidence type="ECO:0000256" key="4">
    <source>
        <dbReference type="ARBA" id="ARBA00023015"/>
    </source>
</evidence>
<dbReference type="GO" id="GO:0045892">
    <property type="term" value="P:negative regulation of DNA-templated transcription"/>
    <property type="evidence" value="ECO:0007669"/>
    <property type="project" value="TreeGrafter"/>
</dbReference>
<dbReference type="OrthoDB" id="8659436at2"/>
<dbReference type="GO" id="GO:0000976">
    <property type="term" value="F:transcription cis-regulatory region binding"/>
    <property type="evidence" value="ECO:0007669"/>
    <property type="project" value="TreeGrafter"/>
</dbReference>
<comment type="similarity">
    <text evidence="1">Belongs to the Fur family.</text>
</comment>
<dbReference type="InParanoid" id="B2A6G8"/>
<proteinExistence type="inferred from homology"/>
<dbReference type="PANTHER" id="PTHR33202">
    <property type="entry name" value="ZINC UPTAKE REGULATION PROTEIN"/>
    <property type="match status" value="1"/>
</dbReference>